<evidence type="ECO:0000256" key="9">
    <source>
        <dbReference type="RuleBase" id="RU362011"/>
    </source>
</evidence>
<dbReference type="STRING" id="720554.Clocl_3484"/>
<comment type="subcellular location">
    <subcellularLocation>
        <location evidence="9">Cell membrane</location>
        <topology evidence="9">Multi-pass membrane protein</topology>
    </subcellularLocation>
    <subcellularLocation>
        <location evidence="1">Membrane</location>
        <topology evidence="1">Multi-pass membrane protein</topology>
    </subcellularLocation>
</comment>
<keyword evidence="9" id="KW-1003">Cell membrane</keyword>
<dbReference type="CDD" id="cd04606">
    <property type="entry name" value="CBS_pair_Mg_transporter"/>
    <property type="match status" value="1"/>
</dbReference>
<evidence type="ECO:0000256" key="8">
    <source>
        <dbReference type="PROSITE-ProRule" id="PRU00703"/>
    </source>
</evidence>
<keyword evidence="12" id="KW-1185">Reference proteome</keyword>
<dbReference type="PANTHER" id="PTHR43773">
    <property type="entry name" value="MAGNESIUM TRANSPORTER MGTE"/>
    <property type="match status" value="1"/>
</dbReference>
<name>G8LYH8_ACECE</name>
<dbReference type="Pfam" id="PF03448">
    <property type="entry name" value="MgtE_N"/>
    <property type="match status" value="1"/>
</dbReference>
<dbReference type="Gene3D" id="1.10.357.20">
    <property type="entry name" value="SLC41 divalent cation transporters, integral membrane domain"/>
    <property type="match status" value="1"/>
</dbReference>
<dbReference type="SUPFAM" id="SSF161093">
    <property type="entry name" value="MgtE membrane domain-like"/>
    <property type="match status" value="1"/>
</dbReference>
<dbReference type="Gene3D" id="1.25.60.10">
    <property type="entry name" value="MgtE N-terminal domain-like"/>
    <property type="match status" value="1"/>
</dbReference>
<dbReference type="SMART" id="SM00924">
    <property type="entry name" value="MgtE_N"/>
    <property type="match status" value="1"/>
</dbReference>
<reference evidence="12" key="1">
    <citation type="submission" date="2011-12" db="EMBL/GenBank/DDBJ databases">
        <title>Complete sequence of Clostridium clariflavum DSM 19732.</title>
        <authorList>
            <consortium name="US DOE Joint Genome Institute"/>
            <person name="Lucas S."/>
            <person name="Han J."/>
            <person name="Lapidus A."/>
            <person name="Cheng J.-F."/>
            <person name="Goodwin L."/>
            <person name="Pitluck S."/>
            <person name="Peters L."/>
            <person name="Teshima H."/>
            <person name="Detter J.C."/>
            <person name="Han C."/>
            <person name="Tapia R."/>
            <person name="Land M."/>
            <person name="Hauser L."/>
            <person name="Kyrpides N."/>
            <person name="Ivanova N."/>
            <person name="Pagani I."/>
            <person name="Kitzmiller T."/>
            <person name="Lynd L."/>
            <person name="Izquierdo J."/>
            <person name="Woyke T."/>
        </authorList>
    </citation>
    <scope>NUCLEOTIDE SEQUENCE [LARGE SCALE GENOMIC DNA]</scope>
    <source>
        <strain evidence="12">DSM 19732 / NBRC 101661 / EBR45</strain>
    </source>
</reference>
<dbReference type="Proteomes" id="UP000005435">
    <property type="component" value="Chromosome"/>
</dbReference>
<dbReference type="HOGENOM" id="CLU_037408_2_2_9"/>
<dbReference type="AlphaFoldDB" id="G8LYH8"/>
<comment type="subunit">
    <text evidence="9">Homodimer.</text>
</comment>
<comment type="caution">
    <text evidence="9">Lacks conserved residue(s) required for the propagation of feature annotation.</text>
</comment>
<evidence type="ECO:0000256" key="6">
    <source>
        <dbReference type="ARBA" id="ARBA00022989"/>
    </source>
</evidence>
<dbReference type="InterPro" id="IPR038076">
    <property type="entry name" value="MgtE_N_sf"/>
</dbReference>
<keyword evidence="9" id="KW-0479">Metal-binding</keyword>
<keyword evidence="7 9" id="KW-0472">Membrane</keyword>
<dbReference type="NCBIfam" id="TIGR00400">
    <property type="entry name" value="mgtE"/>
    <property type="match status" value="1"/>
</dbReference>
<dbReference type="RefSeq" id="WP_014256495.1">
    <property type="nucleotide sequence ID" value="NC_016627.1"/>
</dbReference>
<dbReference type="InterPro" id="IPR000644">
    <property type="entry name" value="CBS_dom"/>
</dbReference>
<dbReference type="Gene3D" id="3.10.580.10">
    <property type="entry name" value="CBS-domain"/>
    <property type="match status" value="1"/>
</dbReference>
<feature type="transmembrane region" description="Helical" evidence="9">
    <location>
        <begin position="353"/>
        <end position="373"/>
    </location>
</feature>
<organism evidence="11 12">
    <name type="scientific">Acetivibrio clariflavus (strain DSM 19732 / NBRC 101661 / EBR45)</name>
    <name type="common">Clostridium clariflavum</name>
    <dbReference type="NCBI Taxonomy" id="720554"/>
    <lineage>
        <taxon>Bacteria</taxon>
        <taxon>Bacillati</taxon>
        <taxon>Bacillota</taxon>
        <taxon>Clostridia</taxon>
        <taxon>Eubacteriales</taxon>
        <taxon>Oscillospiraceae</taxon>
        <taxon>Acetivibrio</taxon>
    </lineage>
</organism>
<comment type="similarity">
    <text evidence="2 9">Belongs to the SLC41A transporter family.</text>
</comment>
<keyword evidence="8" id="KW-0129">CBS domain</keyword>
<dbReference type="InterPro" id="IPR006668">
    <property type="entry name" value="Mg_transptr_MgtE_intracell_dom"/>
</dbReference>
<dbReference type="InterPro" id="IPR006667">
    <property type="entry name" value="SLC41_membr_dom"/>
</dbReference>
<dbReference type="SUPFAM" id="SSF158791">
    <property type="entry name" value="MgtE N-terminal domain-like"/>
    <property type="match status" value="1"/>
</dbReference>
<evidence type="ECO:0000256" key="2">
    <source>
        <dbReference type="ARBA" id="ARBA00009749"/>
    </source>
</evidence>
<evidence type="ECO:0000256" key="1">
    <source>
        <dbReference type="ARBA" id="ARBA00004141"/>
    </source>
</evidence>
<dbReference type="Pfam" id="PF01769">
    <property type="entry name" value="MgtE"/>
    <property type="match status" value="1"/>
</dbReference>
<gene>
    <name evidence="11" type="ordered locus">Clocl_3484</name>
</gene>
<dbReference type="InterPro" id="IPR036739">
    <property type="entry name" value="SLC41_membr_dom_sf"/>
</dbReference>
<evidence type="ECO:0000256" key="7">
    <source>
        <dbReference type="ARBA" id="ARBA00023136"/>
    </source>
</evidence>
<dbReference type="OrthoDB" id="9790355at2"/>
<evidence type="ECO:0000256" key="5">
    <source>
        <dbReference type="ARBA" id="ARBA00022842"/>
    </source>
</evidence>
<proteinExistence type="inferred from homology"/>
<dbReference type="GO" id="GO:0005886">
    <property type="term" value="C:plasma membrane"/>
    <property type="evidence" value="ECO:0007669"/>
    <property type="project" value="UniProtKB-SubCell"/>
</dbReference>
<dbReference type="SUPFAM" id="SSF54631">
    <property type="entry name" value="CBS-domain pair"/>
    <property type="match status" value="1"/>
</dbReference>
<accession>G8LYH8</accession>
<evidence type="ECO:0000313" key="11">
    <source>
        <dbReference type="EMBL" id="AEV69966.1"/>
    </source>
</evidence>
<evidence type="ECO:0000256" key="4">
    <source>
        <dbReference type="ARBA" id="ARBA00022692"/>
    </source>
</evidence>
<dbReference type="InterPro" id="IPR046342">
    <property type="entry name" value="CBS_dom_sf"/>
</dbReference>
<dbReference type="PROSITE" id="PS51371">
    <property type="entry name" value="CBS"/>
    <property type="match status" value="1"/>
</dbReference>
<evidence type="ECO:0000256" key="3">
    <source>
        <dbReference type="ARBA" id="ARBA00022448"/>
    </source>
</evidence>
<feature type="transmembrane region" description="Helical" evidence="9">
    <location>
        <begin position="418"/>
        <end position="442"/>
    </location>
</feature>
<feature type="transmembrane region" description="Helical" evidence="9">
    <location>
        <begin position="379"/>
        <end position="406"/>
    </location>
</feature>
<dbReference type="InterPro" id="IPR006669">
    <property type="entry name" value="MgtE_transporter"/>
</dbReference>
<feature type="domain" description="CBS" evidence="10">
    <location>
        <begin position="195"/>
        <end position="251"/>
    </location>
</feature>
<keyword evidence="5 9" id="KW-0460">Magnesium</keyword>
<dbReference type="GO" id="GO:0015095">
    <property type="term" value="F:magnesium ion transmembrane transporter activity"/>
    <property type="evidence" value="ECO:0007669"/>
    <property type="project" value="UniProtKB-UniRule"/>
</dbReference>
<dbReference type="SMART" id="SM00116">
    <property type="entry name" value="CBS"/>
    <property type="match status" value="2"/>
</dbReference>
<dbReference type="eggNOG" id="COG2239">
    <property type="taxonomic scope" value="Bacteria"/>
</dbReference>
<dbReference type="PANTHER" id="PTHR43773:SF1">
    <property type="entry name" value="MAGNESIUM TRANSPORTER MGTE"/>
    <property type="match status" value="1"/>
</dbReference>
<dbReference type="EMBL" id="CP003065">
    <property type="protein sequence ID" value="AEV69966.1"/>
    <property type="molecule type" value="Genomic_DNA"/>
</dbReference>
<dbReference type="GO" id="GO:0046872">
    <property type="term" value="F:metal ion binding"/>
    <property type="evidence" value="ECO:0007669"/>
    <property type="project" value="UniProtKB-KW"/>
</dbReference>
<comment type="function">
    <text evidence="9">Acts as a magnesium transporter.</text>
</comment>
<evidence type="ECO:0000313" key="12">
    <source>
        <dbReference type="Proteomes" id="UP000005435"/>
    </source>
</evidence>
<sequence>MKERILALIEQGKYADIRKELIEMNVVDIAQLFEEIDRQKLLVIFRILPKDIASDVFAYIPNELQKYIVESISDKEIKSIIDELFLDDTIAFLEEMPSNIVKKVLKNTDEETRKLINQFLNYPENSAGSIMTIEFVDLKKEMTVKEALQHIKETGVDKETIDNCYVIDNNRILEGVISIRKLILSEDSALIKDLMQKDAVYINTHDDQEKMASLFKKYDLLSMPVVDNERRLVGIVTIDDVIDVIEQANTEDIQKMAAMQPSEEKYLKTNALVLAKHRIIWLLILMISATFTGKIIRKFDDVLQTVVVLASFIPMIMDTGGNSGSQSSALVIRGLALGEIRLKDAFRVLWKEIQVGCLVGLALSTVNFLRIYFLEKTDFMVSLTVSITLLLTVILAKIVGGILPILAKKCKLDPAIMAGPLITTVVDAVALTIYFSTAVWLLGI</sequence>
<protein>
    <recommendedName>
        <fullName evidence="9">Magnesium transporter MgtE</fullName>
    </recommendedName>
</protein>
<keyword evidence="6 9" id="KW-1133">Transmembrane helix</keyword>
<dbReference type="Pfam" id="PF00571">
    <property type="entry name" value="CBS"/>
    <property type="match status" value="2"/>
</dbReference>
<reference evidence="11 12" key="2">
    <citation type="journal article" date="2012" name="Stand. Genomic Sci.">
        <title>Complete Genome Sequence of Clostridium clariflavum DSM 19732.</title>
        <authorList>
            <person name="Izquierdo J.A."/>
            <person name="Goodwin L."/>
            <person name="Davenport K.W."/>
            <person name="Teshima H."/>
            <person name="Bruce D."/>
            <person name="Detter C."/>
            <person name="Tapia R."/>
            <person name="Han S."/>
            <person name="Land M."/>
            <person name="Hauser L."/>
            <person name="Jeffries C.D."/>
            <person name="Han J."/>
            <person name="Pitluck S."/>
            <person name="Nolan M."/>
            <person name="Chen A."/>
            <person name="Huntemann M."/>
            <person name="Mavromatis K."/>
            <person name="Mikhailova N."/>
            <person name="Liolios K."/>
            <person name="Woyke T."/>
            <person name="Lynd L.R."/>
        </authorList>
    </citation>
    <scope>NUCLEOTIDE SEQUENCE [LARGE SCALE GENOMIC DNA]</scope>
    <source>
        <strain evidence="12">DSM 19732 / NBRC 101661 / EBR45</strain>
    </source>
</reference>
<evidence type="ECO:0000259" key="10">
    <source>
        <dbReference type="PROSITE" id="PS51371"/>
    </source>
</evidence>
<keyword evidence="4 9" id="KW-0812">Transmembrane</keyword>
<dbReference type="KEGG" id="ccl:Clocl_3484"/>
<keyword evidence="3 9" id="KW-0813">Transport</keyword>
<feature type="transmembrane region" description="Helical" evidence="9">
    <location>
        <begin position="279"/>
        <end position="296"/>
    </location>
</feature>